<feature type="transmembrane region" description="Helical" evidence="7">
    <location>
        <begin position="233"/>
        <end position="253"/>
    </location>
</feature>
<evidence type="ECO:0000256" key="5">
    <source>
        <dbReference type="ARBA" id="ARBA00022989"/>
    </source>
</evidence>
<keyword evidence="10" id="KW-1185">Reference proteome</keyword>
<dbReference type="InterPro" id="IPR020846">
    <property type="entry name" value="MFS_dom"/>
</dbReference>
<feature type="transmembrane region" description="Helical" evidence="7">
    <location>
        <begin position="353"/>
        <end position="372"/>
    </location>
</feature>
<dbReference type="PANTHER" id="PTHR23508:SF10">
    <property type="entry name" value="CARBOXYLIC ACID TRANSPORTER PROTEIN HOMOLOG"/>
    <property type="match status" value="1"/>
</dbReference>
<keyword evidence="4 7" id="KW-0812">Transmembrane</keyword>
<feature type="transmembrane region" description="Helical" evidence="7">
    <location>
        <begin position="449"/>
        <end position="469"/>
    </location>
</feature>
<dbReference type="SUPFAM" id="SSF103473">
    <property type="entry name" value="MFS general substrate transporter"/>
    <property type="match status" value="1"/>
</dbReference>
<keyword evidence="5 7" id="KW-1133">Transmembrane helix</keyword>
<evidence type="ECO:0000313" key="9">
    <source>
        <dbReference type="EMBL" id="OGM43396.1"/>
    </source>
</evidence>
<feature type="transmembrane region" description="Helical" evidence="7">
    <location>
        <begin position="197"/>
        <end position="221"/>
    </location>
</feature>
<evidence type="ECO:0000259" key="8">
    <source>
        <dbReference type="PROSITE" id="PS50850"/>
    </source>
</evidence>
<dbReference type="Proteomes" id="UP000179179">
    <property type="component" value="Unassembled WGS sequence"/>
</dbReference>
<dbReference type="GeneID" id="34451014"/>
<evidence type="ECO:0000256" key="7">
    <source>
        <dbReference type="SAM" id="Phobius"/>
    </source>
</evidence>
<dbReference type="InterPro" id="IPR005828">
    <property type="entry name" value="MFS_sugar_transport-like"/>
</dbReference>
<protein>
    <submittedName>
        <fullName evidence="9">Inorganic phosphate transporter</fullName>
    </submittedName>
</protein>
<dbReference type="GO" id="GO:0005886">
    <property type="term" value="C:plasma membrane"/>
    <property type="evidence" value="ECO:0007669"/>
    <property type="project" value="TreeGrafter"/>
</dbReference>
<dbReference type="AlphaFoldDB" id="A0A1F7ZVA7"/>
<comment type="caution">
    <text evidence="9">The sequence shown here is derived from an EMBL/GenBank/DDBJ whole genome shotgun (WGS) entry which is preliminary data.</text>
</comment>
<dbReference type="PROSITE" id="PS00216">
    <property type="entry name" value="SUGAR_TRANSPORT_1"/>
    <property type="match status" value="1"/>
</dbReference>
<feature type="transmembrane region" description="Helical" evidence="7">
    <location>
        <begin position="414"/>
        <end position="437"/>
    </location>
</feature>
<name>A0A1F7ZVA7_9EURO</name>
<keyword evidence="6 7" id="KW-0472">Membrane</keyword>
<sequence length="509" mass="55135">MASVESSPADSSMIKDADVTVSKWTGLQGRENTVESSEDVEAGQSGKSSGVLNVIISGLALFSDGYNAQIIGYMEPLFSVLFVPPPYKPYKDGMSSTIKGRLSNSFLIGEIFGMLFFGVLIDRVGRRTGVVAATAFLVLGIALAAAAHGKSELGMFWMMIVARGVAGFGAGGEYPVCATSATEAADETTKLRKNRGFLVASTTDFAVDLGFISAGIVALIVLACYGQETRAGVWRISFGIGFVLPLVICFFRIRMINSTQYQKHSIKSRYPYGLILKRYWKPMLGTSLAWFCYDFVTYPFGIFSSTIIQQLMTDNTTVQNIGYGTVINCFYLPGCLLGGYLMDKIGRKQNMTLGFMIWAIWGFILGGALHPIQSVFPLFVVMYGIFMALGEMGPGVSTFLCAAESFPTPLRGHFLGFAAAVGKAGASIGTEVFTPILNSFDTTAKGQQAVFLIASAFTVVGGLIAWFLIPDMSRELEDEDARFKAYLEENGYDVSHYGEALQVDRKSGH</sequence>
<feature type="transmembrane region" description="Helical" evidence="7">
    <location>
        <begin position="288"/>
        <end position="309"/>
    </location>
</feature>
<evidence type="ECO:0000256" key="2">
    <source>
        <dbReference type="ARBA" id="ARBA00010992"/>
    </source>
</evidence>
<feature type="domain" description="Major facilitator superfamily (MFS) profile" evidence="8">
    <location>
        <begin position="53"/>
        <end position="473"/>
    </location>
</feature>
<proteinExistence type="inferred from homology"/>
<feature type="transmembrane region" description="Helical" evidence="7">
    <location>
        <begin position="128"/>
        <end position="149"/>
    </location>
</feature>
<feature type="transmembrane region" description="Helical" evidence="7">
    <location>
        <begin position="321"/>
        <end position="341"/>
    </location>
</feature>
<dbReference type="PANTHER" id="PTHR23508">
    <property type="entry name" value="CARBOXYLIC ACID TRANSPORTER PROTEIN HOMOLOG"/>
    <property type="match status" value="1"/>
</dbReference>
<dbReference type="STRING" id="109264.A0A1F7ZVA7"/>
<comment type="subcellular location">
    <subcellularLocation>
        <location evidence="1">Membrane</location>
        <topology evidence="1">Multi-pass membrane protein</topology>
    </subcellularLocation>
</comment>
<dbReference type="RefSeq" id="XP_022387113.1">
    <property type="nucleotide sequence ID" value="XM_022534753.1"/>
</dbReference>
<dbReference type="OrthoDB" id="2153661at2759"/>
<dbReference type="Gene3D" id="1.20.1250.20">
    <property type="entry name" value="MFS general substrate transporter like domains"/>
    <property type="match status" value="1"/>
</dbReference>
<dbReference type="PROSITE" id="PS50850">
    <property type="entry name" value="MFS"/>
    <property type="match status" value="1"/>
</dbReference>
<dbReference type="InterPro" id="IPR036259">
    <property type="entry name" value="MFS_trans_sf"/>
</dbReference>
<dbReference type="GO" id="GO:0046943">
    <property type="term" value="F:carboxylic acid transmembrane transporter activity"/>
    <property type="evidence" value="ECO:0007669"/>
    <property type="project" value="TreeGrafter"/>
</dbReference>
<evidence type="ECO:0000313" key="10">
    <source>
        <dbReference type="Proteomes" id="UP000179179"/>
    </source>
</evidence>
<evidence type="ECO:0000256" key="6">
    <source>
        <dbReference type="ARBA" id="ARBA00023136"/>
    </source>
</evidence>
<feature type="transmembrane region" description="Helical" evidence="7">
    <location>
        <begin position="102"/>
        <end position="121"/>
    </location>
</feature>
<feature type="transmembrane region" description="Helical" evidence="7">
    <location>
        <begin position="378"/>
        <end position="402"/>
    </location>
</feature>
<dbReference type="FunFam" id="1.20.1250.20:FF:000140">
    <property type="entry name" value="Putative MFS phospholipid transporter"/>
    <property type="match status" value="1"/>
</dbReference>
<accession>A0A1F7ZVA7</accession>
<organism evidence="9 10">
    <name type="scientific">Aspergillus bombycis</name>
    <dbReference type="NCBI Taxonomy" id="109264"/>
    <lineage>
        <taxon>Eukaryota</taxon>
        <taxon>Fungi</taxon>
        <taxon>Dikarya</taxon>
        <taxon>Ascomycota</taxon>
        <taxon>Pezizomycotina</taxon>
        <taxon>Eurotiomycetes</taxon>
        <taxon>Eurotiomycetidae</taxon>
        <taxon>Eurotiales</taxon>
        <taxon>Aspergillaceae</taxon>
        <taxon>Aspergillus</taxon>
    </lineage>
</organism>
<evidence type="ECO:0000256" key="4">
    <source>
        <dbReference type="ARBA" id="ARBA00022692"/>
    </source>
</evidence>
<dbReference type="Pfam" id="PF00083">
    <property type="entry name" value="Sugar_tr"/>
    <property type="match status" value="2"/>
</dbReference>
<gene>
    <name evidence="9" type="ORF">ABOM_007624</name>
</gene>
<comment type="similarity">
    <text evidence="2">Belongs to the major facilitator superfamily. Sugar transporter (TC 2.A.1.1) family.</text>
</comment>
<dbReference type="EMBL" id="LYCR01000071">
    <property type="protein sequence ID" value="OGM43396.1"/>
    <property type="molecule type" value="Genomic_DNA"/>
</dbReference>
<evidence type="ECO:0000256" key="1">
    <source>
        <dbReference type="ARBA" id="ARBA00004141"/>
    </source>
</evidence>
<feature type="transmembrane region" description="Helical" evidence="7">
    <location>
        <begin position="155"/>
        <end position="176"/>
    </location>
</feature>
<reference evidence="9 10" key="1">
    <citation type="journal article" date="2016" name="Genome Biol. Evol.">
        <title>Draft genome sequence of an aflatoxigenic Aspergillus species, A. bombycis.</title>
        <authorList>
            <person name="Moore G.G."/>
            <person name="Mack B.M."/>
            <person name="Beltz S.B."/>
            <person name="Gilbert M.K."/>
        </authorList>
    </citation>
    <scope>NUCLEOTIDE SEQUENCE [LARGE SCALE GENOMIC DNA]</scope>
    <source>
        <strain evidence="10">NRRL 26010</strain>
    </source>
</reference>
<keyword evidence="3" id="KW-0813">Transport</keyword>
<evidence type="ECO:0000256" key="3">
    <source>
        <dbReference type="ARBA" id="ARBA00022448"/>
    </source>
</evidence>
<dbReference type="InterPro" id="IPR005829">
    <property type="entry name" value="Sugar_transporter_CS"/>
</dbReference>